<dbReference type="Pfam" id="PF06477">
    <property type="entry name" value="DUF1091"/>
    <property type="match status" value="1"/>
</dbReference>
<dbReference type="InterPro" id="IPR010512">
    <property type="entry name" value="DUF1091"/>
</dbReference>
<dbReference type="GeneID" id="108077904"/>
<feature type="signal peptide" evidence="1">
    <location>
        <begin position="1"/>
        <end position="20"/>
    </location>
</feature>
<dbReference type="RefSeq" id="XP_017026931.1">
    <property type="nucleotide sequence ID" value="XM_017171442.2"/>
</dbReference>
<gene>
    <name evidence="3" type="primary">LOC108077904</name>
</gene>
<accession>A0A6P4IVP2</accession>
<reference evidence="3" key="2">
    <citation type="submission" date="2025-08" db="UniProtKB">
        <authorList>
            <consortium name="RefSeq"/>
        </authorList>
    </citation>
    <scope>IDENTIFICATION</scope>
    <source>
        <strain evidence="3">14028-0561.14</strain>
        <tissue evidence="3">Whole fly</tissue>
    </source>
</reference>
<evidence type="ECO:0000313" key="3">
    <source>
        <dbReference type="RefSeq" id="XP_017026931.1"/>
    </source>
</evidence>
<name>A0A6P4IVP2_DROKI</name>
<keyword evidence="1" id="KW-0732">Signal</keyword>
<feature type="chain" id="PRO_5028325301" description="MD-2-related lipid-recognition domain-containing protein" evidence="1">
    <location>
        <begin position="21"/>
        <end position="177"/>
    </location>
</feature>
<keyword evidence="2" id="KW-1185">Reference proteome</keyword>
<dbReference type="OrthoDB" id="7817040at2759"/>
<evidence type="ECO:0000256" key="1">
    <source>
        <dbReference type="SAM" id="SignalP"/>
    </source>
</evidence>
<protein>
    <recommendedName>
        <fullName evidence="4">MD-2-related lipid-recognition domain-containing protein</fullName>
    </recommendedName>
</protein>
<dbReference type="AlphaFoldDB" id="A0A6P4IVP2"/>
<dbReference type="PANTHER" id="PTHR20898">
    <property type="entry name" value="DAEDALUS ON 3-RELATED-RELATED"/>
    <property type="match status" value="1"/>
</dbReference>
<evidence type="ECO:0000313" key="2">
    <source>
        <dbReference type="Proteomes" id="UP001652661"/>
    </source>
</evidence>
<proteinExistence type="predicted"/>
<dbReference type="Proteomes" id="UP001652661">
    <property type="component" value="Chromosome 2R"/>
</dbReference>
<organism evidence="2 3">
    <name type="scientific">Drosophila kikkawai</name>
    <name type="common">Fruit fly</name>
    <dbReference type="NCBI Taxonomy" id="30033"/>
    <lineage>
        <taxon>Eukaryota</taxon>
        <taxon>Metazoa</taxon>
        <taxon>Ecdysozoa</taxon>
        <taxon>Arthropoda</taxon>
        <taxon>Hexapoda</taxon>
        <taxon>Insecta</taxon>
        <taxon>Pterygota</taxon>
        <taxon>Neoptera</taxon>
        <taxon>Endopterygota</taxon>
        <taxon>Diptera</taxon>
        <taxon>Brachycera</taxon>
        <taxon>Muscomorpha</taxon>
        <taxon>Ephydroidea</taxon>
        <taxon>Drosophilidae</taxon>
        <taxon>Drosophila</taxon>
        <taxon>Sophophora</taxon>
    </lineage>
</organism>
<reference evidence="2" key="1">
    <citation type="submission" date="2025-05" db="UniProtKB">
        <authorList>
            <consortium name="RefSeq"/>
        </authorList>
    </citation>
    <scope>NUCLEOTIDE SEQUENCE [LARGE SCALE GENOMIC DNA]</scope>
    <source>
        <strain evidence="2">14028-0561.14</strain>
    </source>
</reference>
<dbReference type="PANTHER" id="PTHR20898:SF0">
    <property type="entry name" value="DAEDALUS ON 3-RELATED"/>
    <property type="match status" value="1"/>
</dbReference>
<evidence type="ECO:0008006" key="4">
    <source>
        <dbReference type="Google" id="ProtNLM"/>
    </source>
</evidence>
<sequence length="177" mass="20579">MRAVYFFSLFLITTLVVVDGKFKSLFCTCYDPDFGEFPLCRIKAINRYRNSIGITFLQKQRTEGGTVRLELFNRANGWRPFLYNISANICDVLDKNNNIIMAIGLAYLRPYLGPSAGCPFKANDTFKCVDLEFEFDHFRTRFPIETGEYALKLSFYYRKTLKLSINGSAEYSNYREH</sequence>